<comment type="caution">
    <text evidence="2">The sequence shown here is derived from an EMBL/GenBank/DDBJ whole genome shotgun (WGS) entry which is preliminary data.</text>
</comment>
<feature type="signal peptide" evidence="1">
    <location>
        <begin position="1"/>
        <end position="23"/>
    </location>
</feature>
<sequence>MRSLLAGALAFAALAATPLSVEAAGSVNVTFVNPERYRDIDDRFTGRRSGVLKEVESYFDYLGERYLKDGQVLSVEVLNIDLAGQYEPWRFELRNVRIMRDVTPPRFRLRYTFVDRGKLLVRAEENVTDMTYLWGAGSAYSDQRLGYEKKMLRDWFRRRFVRLDPPRG</sequence>
<reference evidence="2 3" key="1">
    <citation type="submission" date="2020-02" db="EMBL/GenBank/DDBJ databases">
        <title>Genome sequence of strain CCNWXJ40-4.</title>
        <authorList>
            <person name="Gao J."/>
            <person name="Sun J."/>
        </authorList>
    </citation>
    <scope>NUCLEOTIDE SEQUENCE [LARGE SCALE GENOMIC DNA]</scope>
    <source>
        <strain evidence="2 3">CCNWXJ 40-4</strain>
    </source>
</reference>
<evidence type="ECO:0000313" key="3">
    <source>
        <dbReference type="Proteomes" id="UP001642900"/>
    </source>
</evidence>
<feature type="chain" id="PRO_5026157859" evidence="1">
    <location>
        <begin position="24"/>
        <end position="168"/>
    </location>
</feature>
<name>A0A6G4W624_9HYPH</name>
<organism evidence="2 3">
    <name type="scientific">Allomesorhizobium camelthorni</name>
    <dbReference type="NCBI Taxonomy" id="475069"/>
    <lineage>
        <taxon>Bacteria</taxon>
        <taxon>Pseudomonadati</taxon>
        <taxon>Pseudomonadota</taxon>
        <taxon>Alphaproteobacteria</taxon>
        <taxon>Hyphomicrobiales</taxon>
        <taxon>Phyllobacteriaceae</taxon>
        <taxon>Allomesorhizobium</taxon>
    </lineage>
</organism>
<dbReference type="RefSeq" id="WP_165021564.1">
    <property type="nucleotide sequence ID" value="NZ_JAAKZF010000001.1"/>
</dbReference>
<dbReference type="AlphaFoldDB" id="A0A6G4W624"/>
<protein>
    <submittedName>
        <fullName evidence="2">DUF3016 domain-containing protein</fullName>
    </submittedName>
</protein>
<dbReference type="EMBL" id="JAAKZF010000001">
    <property type="protein sequence ID" value="NGO49620.1"/>
    <property type="molecule type" value="Genomic_DNA"/>
</dbReference>
<dbReference type="InterPro" id="IPR021557">
    <property type="entry name" value="DUF3016"/>
</dbReference>
<dbReference type="Proteomes" id="UP001642900">
    <property type="component" value="Unassembled WGS sequence"/>
</dbReference>
<accession>A0A6G4W624</accession>
<keyword evidence="3" id="KW-1185">Reference proteome</keyword>
<gene>
    <name evidence="2" type="ORF">G6N73_00260</name>
</gene>
<evidence type="ECO:0000256" key="1">
    <source>
        <dbReference type="SAM" id="SignalP"/>
    </source>
</evidence>
<evidence type="ECO:0000313" key="2">
    <source>
        <dbReference type="EMBL" id="NGO49620.1"/>
    </source>
</evidence>
<proteinExistence type="predicted"/>
<dbReference type="Pfam" id="PF11454">
    <property type="entry name" value="DUF3016"/>
    <property type="match status" value="1"/>
</dbReference>
<keyword evidence="1" id="KW-0732">Signal</keyword>